<gene>
    <name evidence="1" type="ORF">LZC95_08305</name>
</gene>
<evidence type="ECO:0008006" key="3">
    <source>
        <dbReference type="Google" id="ProtNLM"/>
    </source>
</evidence>
<dbReference type="RefSeq" id="WP_394847453.1">
    <property type="nucleotide sequence ID" value="NZ_CP089982.1"/>
</dbReference>
<evidence type="ECO:0000313" key="2">
    <source>
        <dbReference type="Proteomes" id="UP001379533"/>
    </source>
</evidence>
<dbReference type="Proteomes" id="UP001379533">
    <property type="component" value="Chromosome"/>
</dbReference>
<evidence type="ECO:0000313" key="1">
    <source>
        <dbReference type="EMBL" id="WXA96837.1"/>
    </source>
</evidence>
<dbReference type="InterPro" id="IPR011990">
    <property type="entry name" value="TPR-like_helical_dom_sf"/>
</dbReference>
<accession>A0ABZ2KDU0</accession>
<proteinExistence type="predicted"/>
<reference evidence="1 2" key="1">
    <citation type="submission" date="2021-12" db="EMBL/GenBank/DDBJ databases">
        <title>Discovery of the Pendulisporaceae a myxobacterial family with distinct sporulation behavior and unique specialized metabolism.</title>
        <authorList>
            <person name="Garcia R."/>
            <person name="Popoff A."/>
            <person name="Bader C.D."/>
            <person name="Loehr J."/>
            <person name="Walesch S."/>
            <person name="Walt C."/>
            <person name="Boldt J."/>
            <person name="Bunk B."/>
            <person name="Haeckl F.J.F.P.J."/>
            <person name="Gunesch A.P."/>
            <person name="Birkelbach J."/>
            <person name="Nuebel U."/>
            <person name="Pietschmann T."/>
            <person name="Bach T."/>
            <person name="Mueller R."/>
        </authorList>
    </citation>
    <scope>NUCLEOTIDE SEQUENCE [LARGE SCALE GENOMIC DNA]</scope>
    <source>
        <strain evidence="1 2">MSr12523</strain>
    </source>
</reference>
<keyword evidence="2" id="KW-1185">Reference proteome</keyword>
<dbReference type="EMBL" id="CP089982">
    <property type="protein sequence ID" value="WXA96837.1"/>
    <property type="molecule type" value="Genomic_DNA"/>
</dbReference>
<name>A0ABZ2KDU0_9BACT</name>
<organism evidence="1 2">
    <name type="scientific">Pendulispora brunnea</name>
    <dbReference type="NCBI Taxonomy" id="2905690"/>
    <lineage>
        <taxon>Bacteria</taxon>
        <taxon>Pseudomonadati</taxon>
        <taxon>Myxococcota</taxon>
        <taxon>Myxococcia</taxon>
        <taxon>Myxococcales</taxon>
        <taxon>Sorangiineae</taxon>
        <taxon>Pendulisporaceae</taxon>
        <taxon>Pendulispora</taxon>
    </lineage>
</organism>
<dbReference type="Gene3D" id="1.25.40.10">
    <property type="entry name" value="Tetratricopeptide repeat domain"/>
    <property type="match status" value="1"/>
</dbReference>
<dbReference type="SUPFAM" id="SSF48452">
    <property type="entry name" value="TPR-like"/>
    <property type="match status" value="1"/>
</dbReference>
<sequence length="242" mass="26007">MTHSRRLLSVLDTKSILRTPTGAEALKALLAAEEDFVVKGDAAAALEQSRKTAHLVRSLTLSQDDIRAIAVEQARYMLALGDVTGVQDLTDLSAKASEVDPLHGGRIMMDTGDILCEAGRYVEATALYAAATHAFVAAGDVSREIDALFALGFAWLNLGASTRALVAWRQAVQLARLGREDVKQGDAGWEDRILAKVVEVARELATLSNENVARILRNCADALETTLRSEPVDEIPAESALN</sequence>
<protein>
    <recommendedName>
        <fullName evidence="3">Tetratricopeptide repeat protein</fullName>
    </recommendedName>
</protein>